<keyword evidence="5" id="KW-1185">Reference proteome</keyword>
<dbReference type="Proteomes" id="UP001304419">
    <property type="component" value="Chromosome 1"/>
</dbReference>
<dbReference type="RefSeq" id="WP_193522364.1">
    <property type="nucleotide sequence ID" value="NZ_CBCSDF010000019.1"/>
</dbReference>
<keyword evidence="1" id="KW-0732">Signal</keyword>
<evidence type="ECO:0000256" key="1">
    <source>
        <dbReference type="SAM" id="SignalP"/>
    </source>
</evidence>
<sequence length="537" mass="54714">MIANKKSLLALSVASALTLSGCFSDDDNNVTITPPPEPTDPVVVAPDAPDALSLVVNGSVVDKKSTNVVPATIAFLENGEASANIVNTKGEAIATVETGEAGNFVFSVKEGAELSQITAVVTADGYFSKSFNIDLTTEADTAELAVQLALVSKDLDTVVEEVVEVAVEGGAVAEAITAEAAKGKAGADVTIPAGVVLRDASGAAITGTDISLNIGSADPTSSDAGAVLPEGLNADSAATLAAPVGVANVTMTDENGVKIKQFSNPISISISIPKDTVLASEGRAVQTGDVLGLSSHNEDTGVWTKEVDNQVTVGALNEAGTAYKASFMTDHLTFFTATDEVAVCNADVSVNINGDVPAGGLFVDVQSSDINATRSIAAGSTSKVIYTAANAGKNNVSADATARIVLRDAEGTVWFDSVDEVAVCGEPVNATLVAPEIEYTTTSFALTGVCSNEADTAVPVENSVVTYRRAGKATYQAANASGTYTLNNLVVGETYTVNIDTLTLEVESGQATSFTFEAGTDAADQQLQMVCETVTGA</sequence>
<proteinExistence type="predicted"/>
<organism evidence="2 4">
    <name type="scientific">Pseudoalteromonas maricaloris</name>
    <dbReference type="NCBI Taxonomy" id="184924"/>
    <lineage>
        <taxon>Bacteria</taxon>
        <taxon>Pseudomonadati</taxon>
        <taxon>Pseudomonadota</taxon>
        <taxon>Gammaproteobacteria</taxon>
        <taxon>Alteromonadales</taxon>
        <taxon>Pseudoalteromonadaceae</taxon>
        <taxon>Pseudoalteromonas</taxon>
    </lineage>
</organism>
<protein>
    <recommendedName>
        <fullName evidence="6">Carboxypeptidase regulatory-like domain-containing protein</fullName>
    </recommendedName>
</protein>
<feature type="signal peptide" evidence="1">
    <location>
        <begin position="1"/>
        <end position="24"/>
    </location>
</feature>
<reference evidence="3 5" key="2">
    <citation type="submission" date="2023-10" db="EMBL/GenBank/DDBJ databases">
        <title>To unveil natural product biosynthetic capacity in Pseudoalteromonas.</title>
        <authorList>
            <person name="Wang J."/>
        </authorList>
    </citation>
    <scope>NUCLEOTIDE SEQUENCE [LARGE SCALE GENOMIC DNA]</scope>
    <source>
        <strain evidence="3 5">DSM 15914</strain>
    </source>
</reference>
<dbReference type="PROSITE" id="PS51257">
    <property type="entry name" value="PROKAR_LIPOPROTEIN"/>
    <property type="match status" value="1"/>
</dbReference>
<evidence type="ECO:0000313" key="4">
    <source>
        <dbReference type="Proteomes" id="UP000646877"/>
    </source>
</evidence>
<accession>A0A8I2H9D6</accession>
<evidence type="ECO:0000313" key="5">
    <source>
        <dbReference type="Proteomes" id="UP001304419"/>
    </source>
</evidence>
<evidence type="ECO:0008006" key="6">
    <source>
        <dbReference type="Google" id="ProtNLM"/>
    </source>
</evidence>
<evidence type="ECO:0000313" key="3">
    <source>
        <dbReference type="EMBL" id="WOX29226.1"/>
    </source>
</evidence>
<dbReference type="Proteomes" id="UP000646877">
    <property type="component" value="Unassembled WGS sequence"/>
</dbReference>
<dbReference type="AlphaFoldDB" id="A0A8I2H9D6"/>
<evidence type="ECO:0000313" key="2">
    <source>
        <dbReference type="EMBL" id="NLR23394.1"/>
    </source>
</evidence>
<reference evidence="2" key="1">
    <citation type="submission" date="2019-10" db="EMBL/GenBank/DDBJ databases">
        <authorList>
            <person name="Paulsen S."/>
        </authorList>
    </citation>
    <scope>NUCLEOTIDE SEQUENCE</scope>
    <source>
        <strain evidence="2">LMG 19692</strain>
    </source>
</reference>
<name>A0A8I2H9D6_9GAMM</name>
<dbReference type="EMBL" id="CP137578">
    <property type="protein sequence ID" value="WOX29226.1"/>
    <property type="molecule type" value="Genomic_DNA"/>
</dbReference>
<feature type="chain" id="PRO_5034211087" description="Carboxypeptidase regulatory-like domain-containing protein" evidence="1">
    <location>
        <begin position="25"/>
        <end position="537"/>
    </location>
</feature>
<gene>
    <name evidence="2" type="ORF">F9Y85_19170</name>
    <name evidence="3" type="ORF">R5H13_02840</name>
</gene>
<dbReference type="EMBL" id="WEIA01000015">
    <property type="protein sequence ID" value="NLR23394.1"/>
    <property type="molecule type" value="Genomic_DNA"/>
</dbReference>